<evidence type="ECO:0000256" key="2">
    <source>
        <dbReference type="ARBA" id="ARBA00022801"/>
    </source>
</evidence>
<reference evidence="4 5" key="1">
    <citation type="submission" date="2014-12" db="EMBL/GenBank/DDBJ databases">
        <title>Draft genome sequences of 29 type strains of Enterococci.</title>
        <authorList>
            <person name="Zhong Z."/>
            <person name="Sun Z."/>
            <person name="Liu W."/>
            <person name="Zhang W."/>
            <person name="Zhang H."/>
        </authorList>
    </citation>
    <scope>NUCLEOTIDE SEQUENCE [LARGE SCALE GENOMIC DNA]</scope>
    <source>
        <strain evidence="4 5">DSM 17029</strain>
    </source>
</reference>
<keyword evidence="5" id="KW-1185">Reference proteome</keyword>
<dbReference type="InterPro" id="IPR049492">
    <property type="entry name" value="BD-FAE-like_dom"/>
</dbReference>
<dbReference type="SUPFAM" id="SSF53474">
    <property type="entry name" value="alpha/beta-Hydrolases"/>
    <property type="match status" value="1"/>
</dbReference>
<dbReference type="Proteomes" id="UP000181884">
    <property type="component" value="Unassembled WGS sequence"/>
</dbReference>
<evidence type="ECO:0000259" key="3">
    <source>
        <dbReference type="Pfam" id="PF20434"/>
    </source>
</evidence>
<accession>A0A1L8RG50</accession>
<keyword evidence="2" id="KW-0378">Hydrolase</keyword>
<dbReference type="GO" id="GO:0016787">
    <property type="term" value="F:hydrolase activity"/>
    <property type="evidence" value="ECO:0007669"/>
    <property type="project" value="UniProtKB-KW"/>
</dbReference>
<dbReference type="InterPro" id="IPR050300">
    <property type="entry name" value="GDXG_lipolytic_enzyme"/>
</dbReference>
<dbReference type="PROSITE" id="PS01173">
    <property type="entry name" value="LIPASE_GDXG_HIS"/>
    <property type="match status" value="1"/>
</dbReference>
<dbReference type="Gene3D" id="3.40.50.1820">
    <property type="entry name" value="alpha/beta hydrolase"/>
    <property type="match status" value="1"/>
</dbReference>
<dbReference type="STRING" id="214095.RU97_GL001332"/>
<protein>
    <submittedName>
        <fullName evidence="4">Lipase</fullName>
    </submittedName>
</protein>
<proteinExistence type="inferred from homology"/>
<gene>
    <name evidence="4" type="ORF">RU97_GL001332</name>
</gene>
<dbReference type="InterPro" id="IPR029058">
    <property type="entry name" value="AB_hydrolase_fold"/>
</dbReference>
<comment type="similarity">
    <text evidence="1">Belongs to the 'GDXG' lipolytic enzyme family.</text>
</comment>
<organism evidence="4 5">
    <name type="scientific">Enterococcus canis</name>
    <dbReference type="NCBI Taxonomy" id="214095"/>
    <lineage>
        <taxon>Bacteria</taxon>
        <taxon>Bacillati</taxon>
        <taxon>Bacillota</taxon>
        <taxon>Bacilli</taxon>
        <taxon>Lactobacillales</taxon>
        <taxon>Enterococcaceae</taxon>
        <taxon>Enterococcus</taxon>
    </lineage>
</organism>
<comment type="caution">
    <text evidence="4">The sequence shown here is derived from an EMBL/GenBank/DDBJ whole genome shotgun (WGS) entry which is preliminary data.</text>
</comment>
<name>A0A1L8RG50_9ENTE</name>
<dbReference type="Pfam" id="PF20434">
    <property type="entry name" value="BD-FAE"/>
    <property type="match status" value="1"/>
</dbReference>
<evidence type="ECO:0000256" key="1">
    <source>
        <dbReference type="ARBA" id="ARBA00010515"/>
    </source>
</evidence>
<evidence type="ECO:0000313" key="4">
    <source>
        <dbReference type="EMBL" id="OJG18714.1"/>
    </source>
</evidence>
<evidence type="ECO:0000313" key="5">
    <source>
        <dbReference type="Proteomes" id="UP000181884"/>
    </source>
</evidence>
<dbReference type="EMBL" id="JXKH01000003">
    <property type="protein sequence ID" value="OJG18714.1"/>
    <property type="molecule type" value="Genomic_DNA"/>
</dbReference>
<sequence length="318" mass="35450">MGGLFTILLVVWIAFQVSPRPGAFLINRLFAGKAEITEPTKFQAAQQQVVVTKDLAYPSTHQENQFDLYLPKAKAPVLLWIHGGGYVGGDKAGMVEFATRTAADAHVAVVAMNYQLAPDSQYPNQLQQVDELVHYLQRHATDFPQLDLTKIFIGGDSAGAQIALQYATVQTNPDYAKTLNLTPRITKELQGTLSYCGPVDLQQVAHEQSQDRFLKFFVKTVAWSLLGTKDWQHSAQLQQASVAQHVTASFPPTFITDAQNFSFQSQGEALVQKLTALQVPVTSLFFQEALNHEYQFDYALPEAQTCYQQTIAFLKEYQ</sequence>
<dbReference type="AlphaFoldDB" id="A0A1L8RG50"/>
<feature type="domain" description="BD-FAE-like" evidence="3">
    <location>
        <begin position="67"/>
        <end position="259"/>
    </location>
</feature>
<dbReference type="InterPro" id="IPR002168">
    <property type="entry name" value="Lipase_GDXG_HIS_AS"/>
</dbReference>
<dbReference type="PANTHER" id="PTHR48081">
    <property type="entry name" value="AB HYDROLASE SUPERFAMILY PROTEIN C4A8.06C"/>
    <property type="match status" value="1"/>
</dbReference>